<name>A0A0A9DSV7_ARUDO</name>
<reference evidence="2" key="2">
    <citation type="journal article" date="2015" name="Data Brief">
        <title>Shoot transcriptome of the giant reed, Arundo donax.</title>
        <authorList>
            <person name="Barrero R.A."/>
            <person name="Guerrero F.D."/>
            <person name="Moolhuijzen P."/>
            <person name="Goolsby J.A."/>
            <person name="Tidwell J."/>
            <person name="Bellgard S.E."/>
            <person name="Bellgard M.I."/>
        </authorList>
    </citation>
    <scope>NUCLEOTIDE SEQUENCE</scope>
    <source>
        <tissue evidence="2">Shoot tissue taken approximately 20 cm above the soil surface</tissue>
    </source>
</reference>
<dbReference type="AlphaFoldDB" id="A0A0A9DSV7"/>
<feature type="compositionally biased region" description="Basic and acidic residues" evidence="1">
    <location>
        <begin position="88"/>
        <end position="98"/>
    </location>
</feature>
<feature type="compositionally biased region" description="Basic and acidic residues" evidence="1">
    <location>
        <begin position="1"/>
        <end position="12"/>
    </location>
</feature>
<dbReference type="EMBL" id="GBRH01209150">
    <property type="protein sequence ID" value="JAD88745.1"/>
    <property type="molecule type" value="Transcribed_RNA"/>
</dbReference>
<organism evidence="2">
    <name type="scientific">Arundo donax</name>
    <name type="common">Giant reed</name>
    <name type="synonym">Donax arundinaceus</name>
    <dbReference type="NCBI Taxonomy" id="35708"/>
    <lineage>
        <taxon>Eukaryota</taxon>
        <taxon>Viridiplantae</taxon>
        <taxon>Streptophyta</taxon>
        <taxon>Embryophyta</taxon>
        <taxon>Tracheophyta</taxon>
        <taxon>Spermatophyta</taxon>
        <taxon>Magnoliopsida</taxon>
        <taxon>Liliopsida</taxon>
        <taxon>Poales</taxon>
        <taxon>Poaceae</taxon>
        <taxon>PACMAD clade</taxon>
        <taxon>Arundinoideae</taxon>
        <taxon>Arundineae</taxon>
        <taxon>Arundo</taxon>
    </lineage>
</organism>
<reference evidence="2" key="1">
    <citation type="submission" date="2014-09" db="EMBL/GenBank/DDBJ databases">
        <authorList>
            <person name="Magalhaes I.L.F."/>
            <person name="Oliveira U."/>
            <person name="Santos F.R."/>
            <person name="Vidigal T.H.D.A."/>
            <person name="Brescovit A.D."/>
            <person name="Santos A.J."/>
        </authorList>
    </citation>
    <scope>NUCLEOTIDE SEQUENCE</scope>
    <source>
        <tissue evidence="2">Shoot tissue taken approximately 20 cm above the soil surface</tissue>
    </source>
</reference>
<feature type="compositionally biased region" description="Low complexity" evidence="1">
    <location>
        <begin position="26"/>
        <end position="37"/>
    </location>
</feature>
<feature type="region of interest" description="Disordered" evidence="1">
    <location>
        <begin position="1"/>
        <end position="114"/>
    </location>
</feature>
<accession>A0A0A9DSV7</accession>
<proteinExistence type="predicted"/>
<evidence type="ECO:0000313" key="2">
    <source>
        <dbReference type="EMBL" id="JAD88745.1"/>
    </source>
</evidence>
<sequence length="193" mass="20944">MLGYVHCRDRHVGGNGGMDDDGARQAPGHPRQGAARGAQRRCRQGHGPGRRPPTPPLPEASHQGVPTSAPAGAATRASRNQRALHGARLRDTSEDPSTRQRQGHRPGLRRLGPGRGAVLAGAARRRASGSRLLLANLLFCIDWRAPLGDEVDVEEQSGLTVYRKNPLVLVAERRCVHENICSFGPARRRGRYD</sequence>
<protein>
    <submittedName>
        <fullName evidence="2">Uncharacterized protein</fullName>
    </submittedName>
</protein>
<evidence type="ECO:0000256" key="1">
    <source>
        <dbReference type="SAM" id="MobiDB-lite"/>
    </source>
</evidence>